<dbReference type="GO" id="GO:0005576">
    <property type="term" value="C:extracellular region"/>
    <property type="evidence" value="ECO:0007669"/>
    <property type="project" value="UniProtKB-SubCell"/>
</dbReference>
<evidence type="ECO:0000256" key="3">
    <source>
        <dbReference type="ARBA" id="ARBA00004613"/>
    </source>
</evidence>
<evidence type="ECO:0000256" key="4">
    <source>
        <dbReference type="ARBA" id="ARBA00022525"/>
    </source>
</evidence>
<keyword evidence="7" id="KW-0998">Cell outer membrane</keyword>
<dbReference type="GO" id="GO:0009279">
    <property type="term" value="C:cell outer membrane"/>
    <property type="evidence" value="ECO:0007669"/>
    <property type="project" value="UniProtKB-SubCell"/>
</dbReference>
<dbReference type="PANTHER" id="PTHR11319">
    <property type="entry name" value="G PROTEIN-COUPLED RECEPTOR-RELATED"/>
    <property type="match status" value="1"/>
</dbReference>
<evidence type="ECO:0000256" key="1">
    <source>
        <dbReference type="ARBA" id="ARBA00004196"/>
    </source>
</evidence>
<dbReference type="InterPro" id="IPR006626">
    <property type="entry name" value="PbH1"/>
</dbReference>
<evidence type="ECO:0000256" key="6">
    <source>
        <dbReference type="ARBA" id="ARBA00023136"/>
    </source>
</evidence>
<gene>
    <name evidence="8" type="ORF">DKT75_19490</name>
</gene>
<dbReference type="InterPro" id="IPR012334">
    <property type="entry name" value="Pectin_lyas_fold"/>
</dbReference>
<sequence length="809" mass="85773">MLSLAMILALSGCSDDVSSINSAKAGTHKSNTSTSDVTTKKIFYVDLTNITDVEDGNNWETAFSTVQSAIDKAAISGGEVWVAKGTYYPTDGTDRSISFQMKENVAVYGGFTGKETLRDTRNWNQNLTVLSGNIGDKALNSDNSYHVVIAATHAYLDGFTISGGQGSTAGEALHKQSSPTAIVSGLNNNTGIGIAFYKASMDVSNCIIKDNKGDKGAGAYIMTYPDTEIPPAAGTVFDSPTFTNVDFINNVADSRGGGVYVDLVSSPVFIDGKFFGNISATKGGAIYSDYDADPQFYNVLFAENKAYTGSAIALDGSKTAVVLNATIVNNHSTDLGPAIYLGSGPAAVPYVSHSVIWNNKSDLAEDSFETFHGDWIFLNNSTLDKGTGWVGDNVIQIAPNLSGKYEVKNKQLSASAWGWNESLSGKDLRNNFKVANWWLPVTNDGLVVSKLDKVASGQTVVYVDGDAKSGVNGKGWKTAFNTLQNGIDLAYQTGAQVWIAEGSYFPNETLGRKSTFILRDDVEIYGGFKGIESKLEQRSVGLYPTILDGNIGNKTLATDNSYHVVSALDNTVIDGLTITGGYADGTLLDNRGGALTTALRTWDNSFGGHSKGGYNITIANSTFHNNYAELGGAWYAIGKANNTVTNTQFKNNSALYGGALMSKIAVTTTMNDVEFSGNHAEYTGGAAFLDYGSVINGDELQFVDNSAGTSGGAIHLLTRASQEGNSQANIKSTLFANNTAGVNGGAISNTDQSIVQVSKSQFISNVAENKGNDIATTQASYSAVEGISFSNAEIENSEYTDDHSTFESK</sequence>
<proteinExistence type="predicted"/>
<dbReference type="AlphaFoldDB" id="A0A317C688"/>
<dbReference type="InterPro" id="IPR003368">
    <property type="entry name" value="POMP_repeat"/>
</dbReference>
<dbReference type="SMART" id="SM00710">
    <property type="entry name" value="PbH1"/>
    <property type="match status" value="7"/>
</dbReference>
<evidence type="ECO:0000256" key="7">
    <source>
        <dbReference type="ARBA" id="ARBA00023237"/>
    </source>
</evidence>
<keyword evidence="6" id="KW-0472">Membrane</keyword>
<dbReference type="EMBL" id="QGKL01000042">
    <property type="protein sequence ID" value="PWQ93789.1"/>
    <property type="molecule type" value="Genomic_DNA"/>
</dbReference>
<comment type="caution">
    <text evidence="8">The sequence shown here is derived from an EMBL/GenBank/DDBJ whole genome shotgun (WGS) entry which is preliminary data.</text>
</comment>
<dbReference type="NCBIfam" id="TIGR01376">
    <property type="entry name" value="POMP_repeat"/>
    <property type="match status" value="3"/>
</dbReference>
<organism evidence="8 9">
    <name type="scientific">Leucothrix arctica</name>
    <dbReference type="NCBI Taxonomy" id="1481894"/>
    <lineage>
        <taxon>Bacteria</taxon>
        <taxon>Pseudomonadati</taxon>
        <taxon>Pseudomonadota</taxon>
        <taxon>Gammaproteobacteria</taxon>
        <taxon>Thiotrichales</taxon>
        <taxon>Thiotrichaceae</taxon>
        <taxon>Leucothrix</taxon>
    </lineage>
</organism>
<accession>A0A317C688</accession>
<reference evidence="8 9" key="1">
    <citation type="submission" date="2018-05" db="EMBL/GenBank/DDBJ databases">
        <title>Leucothrix arctica sp. nov., isolated from Arctic seawater.</title>
        <authorList>
            <person name="Choi A."/>
            <person name="Baek K."/>
        </authorList>
    </citation>
    <scope>NUCLEOTIDE SEQUENCE [LARGE SCALE GENOMIC DNA]</scope>
    <source>
        <strain evidence="8 9">IMCC9719</strain>
    </source>
</reference>
<dbReference type="InterPro" id="IPR011050">
    <property type="entry name" value="Pectin_lyase_fold/virulence"/>
</dbReference>
<evidence type="ECO:0000313" key="8">
    <source>
        <dbReference type="EMBL" id="PWQ93789.1"/>
    </source>
</evidence>
<keyword evidence="4" id="KW-0964">Secreted</keyword>
<evidence type="ECO:0000256" key="2">
    <source>
        <dbReference type="ARBA" id="ARBA00004442"/>
    </source>
</evidence>
<dbReference type="Gene3D" id="2.160.20.10">
    <property type="entry name" value="Single-stranded right-handed beta-helix, Pectin lyase-like"/>
    <property type="match status" value="2"/>
</dbReference>
<comment type="subcellular location">
    <subcellularLocation>
        <location evidence="1">Cell envelope</location>
    </subcellularLocation>
    <subcellularLocation>
        <location evidence="2">Cell outer membrane</location>
    </subcellularLocation>
    <subcellularLocation>
        <location evidence="3">Secreted</location>
    </subcellularLocation>
</comment>
<evidence type="ECO:0000256" key="5">
    <source>
        <dbReference type="ARBA" id="ARBA00022729"/>
    </source>
</evidence>
<evidence type="ECO:0008006" key="10">
    <source>
        <dbReference type="Google" id="ProtNLM"/>
    </source>
</evidence>
<keyword evidence="9" id="KW-1185">Reference proteome</keyword>
<dbReference type="SUPFAM" id="SSF51126">
    <property type="entry name" value="Pectin lyase-like"/>
    <property type="match status" value="2"/>
</dbReference>
<name>A0A317C688_9GAMM</name>
<dbReference type="Proteomes" id="UP000245506">
    <property type="component" value="Unassembled WGS sequence"/>
</dbReference>
<dbReference type="Pfam" id="PF02415">
    <property type="entry name" value="Chlam_PMP"/>
    <property type="match status" value="2"/>
</dbReference>
<dbReference type="PANTHER" id="PTHR11319:SF35">
    <property type="entry name" value="OUTER MEMBRANE PROTEIN PMPC-RELATED"/>
    <property type="match status" value="1"/>
</dbReference>
<protein>
    <recommendedName>
        <fullName evidence="10">Right handed beta helix domain-containing protein</fullName>
    </recommendedName>
</protein>
<keyword evidence="5" id="KW-0732">Signal</keyword>
<evidence type="ECO:0000313" key="9">
    <source>
        <dbReference type="Proteomes" id="UP000245506"/>
    </source>
</evidence>